<keyword evidence="2" id="KW-1185">Reference proteome</keyword>
<organism evidence="1 2">
    <name type="scientific">Streptomyces mashuensis</name>
    <dbReference type="NCBI Taxonomy" id="33904"/>
    <lineage>
        <taxon>Bacteria</taxon>
        <taxon>Bacillati</taxon>
        <taxon>Actinomycetota</taxon>
        <taxon>Actinomycetes</taxon>
        <taxon>Kitasatosporales</taxon>
        <taxon>Streptomycetaceae</taxon>
        <taxon>Streptomyces</taxon>
    </lineage>
</organism>
<proteinExistence type="predicted"/>
<evidence type="ECO:0000313" key="2">
    <source>
        <dbReference type="Proteomes" id="UP000638313"/>
    </source>
</evidence>
<comment type="caution">
    <text evidence="1">The sequence shown here is derived from an EMBL/GenBank/DDBJ whole genome shotgun (WGS) entry which is preliminary data.</text>
</comment>
<dbReference type="EMBL" id="BNBD01000008">
    <property type="protein sequence ID" value="GHF54523.1"/>
    <property type="molecule type" value="Genomic_DNA"/>
</dbReference>
<evidence type="ECO:0000313" key="1">
    <source>
        <dbReference type="EMBL" id="GHF54523.1"/>
    </source>
</evidence>
<reference evidence="1" key="2">
    <citation type="submission" date="2020-09" db="EMBL/GenBank/DDBJ databases">
        <authorList>
            <person name="Sun Q."/>
            <person name="Ohkuma M."/>
        </authorList>
    </citation>
    <scope>NUCLEOTIDE SEQUENCE</scope>
    <source>
        <strain evidence="1">JCM 4059</strain>
    </source>
</reference>
<reference evidence="1" key="1">
    <citation type="journal article" date="2014" name="Int. J. Syst. Evol. Microbiol.">
        <title>Complete genome sequence of Corynebacterium casei LMG S-19264T (=DSM 44701T), isolated from a smear-ripened cheese.</title>
        <authorList>
            <consortium name="US DOE Joint Genome Institute (JGI-PGF)"/>
            <person name="Walter F."/>
            <person name="Albersmeier A."/>
            <person name="Kalinowski J."/>
            <person name="Ruckert C."/>
        </authorList>
    </citation>
    <scope>NUCLEOTIDE SEQUENCE</scope>
    <source>
        <strain evidence="1">JCM 4059</strain>
    </source>
</reference>
<gene>
    <name evidence="1" type="ORF">GCM10010218_39720</name>
</gene>
<sequence length="63" mass="6373">MRAALGELEPLGLGLACVGGIDAGEAVRRLQAAPVTGAVFPFDRDLRIVGVTTVPGGCIVTQP</sequence>
<protein>
    <submittedName>
        <fullName evidence="1">Uncharacterized protein</fullName>
    </submittedName>
</protein>
<dbReference type="AlphaFoldDB" id="A0A919B4T3"/>
<accession>A0A919B4T3</accession>
<name>A0A919B4T3_9ACTN</name>
<dbReference type="Proteomes" id="UP000638313">
    <property type="component" value="Unassembled WGS sequence"/>
</dbReference>